<protein>
    <recommendedName>
        <fullName evidence="6">Exodeoxyribonuclease 7 small subunit</fullName>
        <ecNumber evidence="6">3.1.11.6</ecNumber>
    </recommendedName>
    <alternativeName>
        <fullName evidence="6">Exodeoxyribonuclease VII small subunit</fullName>
        <shortName evidence="6">Exonuclease VII small subunit</shortName>
    </alternativeName>
</protein>
<comment type="caution">
    <text evidence="7">The sequence shown here is derived from an EMBL/GenBank/DDBJ whole genome shotgun (WGS) entry which is preliminary data.</text>
</comment>
<comment type="similarity">
    <text evidence="1 6">Belongs to the XseB family.</text>
</comment>
<organism evidence="7 8">
    <name type="scientific">Mesopusillimonas faecipullorum</name>
    <dbReference type="NCBI Taxonomy" id="2755040"/>
    <lineage>
        <taxon>Bacteria</taxon>
        <taxon>Pseudomonadati</taxon>
        <taxon>Pseudomonadota</taxon>
        <taxon>Betaproteobacteria</taxon>
        <taxon>Burkholderiales</taxon>
        <taxon>Alcaligenaceae</taxon>
        <taxon>Mesopusillimonas</taxon>
    </lineage>
</organism>
<keyword evidence="8" id="KW-1185">Reference proteome</keyword>
<evidence type="ECO:0000256" key="1">
    <source>
        <dbReference type="ARBA" id="ARBA00009998"/>
    </source>
</evidence>
<dbReference type="Pfam" id="PF02609">
    <property type="entry name" value="Exonuc_VII_S"/>
    <property type="match status" value="1"/>
</dbReference>
<dbReference type="RefSeq" id="WP_226954320.1">
    <property type="nucleotide sequence ID" value="NZ_JACDXW010000004.1"/>
</dbReference>
<comment type="catalytic activity">
    <reaction evidence="6">
        <text>Exonucleolytic cleavage in either 5'- to 3'- or 3'- to 5'-direction to yield nucleoside 5'-phosphates.</text>
        <dbReference type="EC" id="3.1.11.6"/>
    </reaction>
</comment>
<comment type="subcellular location">
    <subcellularLocation>
        <location evidence="6">Cytoplasm</location>
    </subcellularLocation>
</comment>
<evidence type="ECO:0000256" key="3">
    <source>
        <dbReference type="ARBA" id="ARBA00022722"/>
    </source>
</evidence>
<gene>
    <name evidence="6" type="primary">xseB</name>
    <name evidence="7" type="ORF">H0484_09375</name>
</gene>
<evidence type="ECO:0000256" key="4">
    <source>
        <dbReference type="ARBA" id="ARBA00022801"/>
    </source>
</evidence>
<accession>A0ABS8CD36</accession>
<dbReference type="InterPro" id="IPR003761">
    <property type="entry name" value="Exonuc_VII_S"/>
</dbReference>
<dbReference type="EC" id="3.1.11.6" evidence="6"/>
<evidence type="ECO:0000313" key="7">
    <source>
        <dbReference type="EMBL" id="MCB5363955.1"/>
    </source>
</evidence>
<dbReference type="HAMAP" id="MF_00337">
    <property type="entry name" value="Exonuc_7_S"/>
    <property type="match status" value="1"/>
</dbReference>
<dbReference type="NCBIfam" id="NF002141">
    <property type="entry name" value="PRK00977.1-5"/>
    <property type="match status" value="1"/>
</dbReference>
<keyword evidence="3 6" id="KW-0540">Nuclease</keyword>
<proteinExistence type="inferred from homology"/>
<keyword evidence="2 6" id="KW-0963">Cytoplasm</keyword>
<comment type="subunit">
    <text evidence="6">Heterooligomer composed of large and small subunits.</text>
</comment>
<keyword evidence="5 6" id="KW-0269">Exonuclease</keyword>
<comment type="function">
    <text evidence="6">Bidirectionally degrades single-stranded DNA into large acid-insoluble oligonucleotides, which are then degraded further into small acid-soluble oligonucleotides.</text>
</comment>
<evidence type="ECO:0000313" key="8">
    <source>
        <dbReference type="Proteomes" id="UP000776983"/>
    </source>
</evidence>
<dbReference type="InterPro" id="IPR037004">
    <property type="entry name" value="Exonuc_VII_ssu_sf"/>
</dbReference>
<dbReference type="GO" id="GO:0008855">
    <property type="term" value="F:exodeoxyribonuclease VII activity"/>
    <property type="evidence" value="ECO:0007669"/>
    <property type="project" value="UniProtKB-EC"/>
</dbReference>
<dbReference type="PANTHER" id="PTHR34137:SF1">
    <property type="entry name" value="EXODEOXYRIBONUCLEASE 7 SMALL SUBUNIT"/>
    <property type="match status" value="1"/>
</dbReference>
<dbReference type="SUPFAM" id="SSF116842">
    <property type="entry name" value="XseB-like"/>
    <property type="match status" value="1"/>
</dbReference>
<evidence type="ECO:0000256" key="6">
    <source>
        <dbReference type="HAMAP-Rule" id="MF_00337"/>
    </source>
</evidence>
<dbReference type="Gene3D" id="1.10.287.1040">
    <property type="entry name" value="Exonuclease VII, small subunit"/>
    <property type="match status" value="1"/>
</dbReference>
<dbReference type="EMBL" id="JACDXW010000004">
    <property type="protein sequence ID" value="MCB5363955.1"/>
    <property type="molecule type" value="Genomic_DNA"/>
</dbReference>
<sequence length="97" mass="10440">MNKPLPFPEQQAGAGEAQMPQDFETALAELESLVARMEDGDLPLEQSLAAYQHGVALARRCQGLLDKAEEQVKVLQGNLLEPYGGGTGASDNLSERE</sequence>
<evidence type="ECO:0000256" key="5">
    <source>
        <dbReference type="ARBA" id="ARBA00022839"/>
    </source>
</evidence>
<dbReference type="NCBIfam" id="TIGR01280">
    <property type="entry name" value="xseB"/>
    <property type="match status" value="1"/>
</dbReference>
<keyword evidence="4 6" id="KW-0378">Hydrolase</keyword>
<reference evidence="7 8" key="1">
    <citation type="submission" date="2020-07" db="EMBL/GenBank/DDBJ databases">
        <title>Pusillimonas sp. nov., isolated from poultry manure in Taiwan.</title>
        <authorList>
            <person name="Lin S.-Y."/>
            <person name="Tang Y.-S."/>
            <person name="Young C.-C."/>
        </authorList>
    </citation>
    <scope>NUCLEOTIDE SEQUENCE [LARGE SCALE GENOMIC DNA]</scope>
    <source>
        <strain evidence="7 8">CC-YST705</strain>
    </source>
</reference>
<name>A0ABS8CD36_9BURK</name>
<evidence type="ECO:0000256" key="2">
    <source>
        <dbReference type="ARBA" id="ARBA00022490"/>
    </source>
</evidence>
<dbReference type="Proteomes" id="UP000776983">
    <property type="component" value="Unassembled WGS sequence"/>
</dbReference>
<dbReference type="PANTHER" id="PTHR34137">
    <property type="entry name" value="EXODEOXYRIBONUCLEASE 7 SMALL SUBUNIT"/>
    <property type="match status" value="1"/>
</dbReference>